<dbReference type="InterPro" id="IPR029058">
    <property type="entry name" value="AB_hydrolase_fold"/>
</dbReference>
<dbReference type="InterPro" id="IPR000073">
    <property type="entry name" value="AB_hydrolase_1"/>
</dbReference>
<dbReference type="Pfam" id="PF12697">
    <property type="entry name" value="Abhydrolase_6"/>
    <property type="match status" value="1"/>
</dbReference>
<dbReference type="InterPro" id="IPR050266">
    <property type="entry name" value="AB_hydrolase_sf"/>
</dbReference>
<dbReference type="SUPFAM" id="SSF53474">
    <property type="entry name" value="alpha/beta-Hydrolases"/>
    <property type="match status" value="1"/>
</dbReference>
<dbReference type="RefSeq" id="WP_047824489.1">
    <property type="nucleotide sequence ID" value="NZ_JACIEL010000032.1"/>
</dbReference>
<dbReference type="Gene3D" id="3.40.50.1820">
    <property type="entry name" value="alpha/beta hydrolase"/>
    <property type="match status" value="1"/>
</dbReference>
<dbReference type="OrthoDB" id="9804723at2"/>
<gene>
    <name evidence="2" type="ORF">AB433_17910</name>
</gene>
<accession>A0A0G3XKJ0</accession>
<protein>
    <submittedName>
        <fullName evidence="2">Hydrolase</fullName>
    </submittedName>
</protein>
<evidence type="ECO:0000259" key="1">
    <source>
        <dbReference type="Pfam" id="PF12697"/>
    </source>
</evidence>
<keyword evidence="2" id="KW-0378">Hydrolase</keyword>
<dbReference type="PANTHER" id="PTHR43798:SF33">
    <property type="entry name" value="HYDROLASE, PUTATIVE (AFU_ORTHOLOGUE AFUA_2G14860)-RELATED"/>
    <property type="match status" value="1"/>
</dbReference>
<dbReference type="PRINTS" id="PR00111">
    <property type="entry name" value="ABHYDROLASE"/>
</dbReference>
<feature type="domain" description="AB hydrolase-1" evidence="1">
    <location>
        <begin position="63"/>
        <end position="313"/>
    </location>
</feature>
<evidence type="ECO:0000313" key="3">
    <source>
        <dbReference type="Proteomes" id="UP000035287"/>
    </source>
</evidence>
<dbReference type="PANTHER" id="PTHR43798">
    <property type="entry name" value="MONOACYLGLYCEROL LIPASE"/>
    <property type="match status" value="1"/>
</dbReference>
<dbReference type="PATRIC" id="fig|1348774.3.peg.3771"/>
<dbReference type="Proteomes" id="UP000035287">
    <property type="component" value="Plasmid p1"/>
</dbReference>
<dbReference type="GO" id="GO:0016020">
    <property type="term" value="C:membrane"/>
    <property type="evidence" value="ECO:0007669"/>
    <property type="project" value="TreeGrafter"/>
</dbReference>
<sequence length="326" mass="36009">MNGELQLMESAASDIVPEWAPDPSVLPGWFAEALAVPREEGFVTVDGVRMHYFRWGNPGAPPVLMTHGFLSHARCFAFIAPFLAGDYHLVAYDLSGMGDSDPRPDCDMTARGHEMIGVAEALGLFGHARKPIVVAHSFGSAVALNALELAPDAFAGTVICDMMILRPSALERYWSKGRTGPGSGDPNRPHRRYPDFPSARKRYVLSPSQQVGEPFLMDYMAYHALCREGTDWTWKFSPAVFNRENSNRMWLEIGPRVVAAPGRKAIVHGEESQLFTPDSREYLRELGGGSIPVIAVLEARHHLMLDQPLAFATALRAVLEEWSKHG</sequence>
<dbReference type="GO" id="GO:0016787">
    <property type="term" value="F:hydrolase activity"/>
    <property type="evidence" value="ECO:0007669"/>
    <property type="project" value="UniProtKB-KW"/>
</dbReference>
<name>A0A0G3XKJ0_9SPHN</name>
<keyword evidence="2" id="KW-0614">Plasmid</keyword>
<evidence type="ECO:0000313" key="2">
    <source>
        <dbReference type="EMBL" id="AKM12020.1"/>
    </source>
</evidence>
<dbReference type="AlphaFoldDB" id="A0A0G3XKJ0"/>
<dbReference type="EMBL" id="CP011771">
    <property type="protein sequence ID" value="AKM12020.1"/>
    <property type="molecule type" value="Genomic_DNA"/>
</dbReference>
<reference evidence="2 3" key="1">
    <citation type="submission" date="2015-06" db="EMBL/GenBank/DDBJ databases">
        <authorList>
            <person name="Zeng Y."/>
            <person name="Huang Y."/>
        </authorList>
    </citation>
    <scope>NUCLEOTIDE SEQUENCE [LARGE SCALE GENOMIC DNA]</scope>
    <source>
        <strain evidence="2 3">PQ-2</strain>
        <plasmid evidence="3">Plasmid p1</plasmid>
    </source>
</reference>
<dbReference type="KEGG" id="cna:AB433_17910"/>
<keyword evidence="3" id="KW-1185">Reference proteome</keyword>
<geneLocation type="plasmid" evidence="2 3">
    <name>p1</name>
</geneLocation>
<organism evidence="2 3">
    <name type="scientific">Croceicoccus naphthovorans</name>
    <dbReference type="NCBI Taxonomy" id="1348774"/>
    <lineage>
        <taxon>Bacteria</taxon>
        <taxon>Pseudomonadati</taxon>
        <taxon>Pseudomonadota</taxon>
        <taxon>Alphaproteobacteria</taxon>
        <taxon>Sphingomonadales</taxon>
        <taxon>Erythrobacteraceae</taxon>
        <taxon>Croceicoccus</taxon>
    </lineage>
</organism>
<proteinExistence type="predicted"/>